<feature type="compositionally biased region" description="Basic and acidic residues" evidence="5">
    <location>
        <begin position="1269"/>
        <end position="1287"/>
    </location>
</feature>
<evidence type="ECO:0000256" key="4">
    <source>
        <dbReference type="PROSITE-ProRule" id="PRU00125"/>
    </source>
</evidence>
<feature type="compositionally biased region" description="Low complexity" evidence="5">
    <location>
        <begin position="866"/>
        <end position="877"/>
    </location>
</feature>
<feature type="compositionally biased region" description="Basic and acidic residues" evidence="5">
    <location>
        <begin position="493"/>
        <end position="526"/>
    </location>
</feature>
<evidence type="ECO:0000313" key="7">
    <source>
        <dbReference type="EMBL" id="KAF3428811.1"/>
    </source>
</evidence>
<dbReference type="GO" id="GO:0032034">
    <property type="term" value="F:myosin II head/neck binding"/>
    <property type="evidence" value="ECO:0007669"/>
    <property type="project" value="TreeGrafter"/>
</dbReference>
<feature type="compositionally biased region" description="Low complexity" evidence="5">
    <location>
        <begin position="280"/>
        <end position="302"/>
    </location>
</feature>
<feature type="compositionally biased region" description="Low complexity" evidence="5">
    <location>
        <begin position="1787"/>
        <end position="1799"/>
    </location>
</feature>
<feature type="compositionally biased region" description="Polar residues" evidence="5">
    <location>
        <begin position="844"/>
        <end position="858"/>
    </location>
</feature>
<feature type="compositionally biased region" description="Low complexity" evidence="5">
    <location>
        <begin position="891"/>
        <end position="901"/>
    </location>
</feature>
<feature type="region of interest" description="Disordered" evidence="5">
    <location>
        <begin position="375"/>
        <end position="431"/>
    </location>
</feature>
<evidence type="ECO:0000313" key="8">
    <source>
        <dbReference type="Proteomes" id="UP000655588"/>
    </source>
</evidence>
<feature type="region of interest" description="Disordered" evidence="5">
    <location>
        <begin position="1167"/>
        <end position="1195"/>
    </location>
</feature>
<feature type="compositionally biased region" description="Polar residues" evidence="5">
    <location>
        <begin position="209"/>
        <end position="219"/>
    </location>
</feature>
<dbReference type="PROSITE" id="PS00478">
    <property type="entry name" value="LIM_DOMAIN_1"/>
    <property type="match status" value="1"/>
</dbReference>
<feature type="region of interest" description="Disordered" evidence="5">
    <location>
        <begin position="1782"/>
        <end position="1814"/>
    </location>
</feature>
<feature type="region of interest" description="Disordered" evidence="5">
    <location>
        <begin position="476"/>
        <end position="638"/>
    </location>
</feature>
<feature type="compositionally biased region" description="Pro residues" evidence="5">
    <location>
        <begin position="744"/>
        <end position="759"/>
    </location>
</feature>
<feature type="compositionally biased region" description="Basic and acidic residues" evidence="5">
    <location>
        <begin position="1070"/>
        <end position="1081"/>
    </location>
</feature>
<dbReference type="GO" id="GO:0051496">
    <property type="term" value="P:positive regulation of stress fiber assembly"/>
    <property type="evidence" value="ECO:0007669"/>
    <property type="project" value="TreeGrafter"/>
</dbReference>
<dbReference type="Pfam" id="PF15949">
    <property type="entry name" value="DUF4757"/>
    <property type="match status" value="1"/>
</dbReference>
<evidence type="ECO:0000256" key="1">
    <source>
        <dbReference type="ARBA" id="ARBA00022723"/>
    </source>
</evidence>
<keyword evidence="2 4" id="KW-0862">Zinc</keyword>
<feature type="compositionally biased region" description="Low complexity" evidence="5">
    <location>
        <begin position="545"/>
        <end position="557"/>
    </location>
</feature>
<dbReference type="InterPro" id="IPR001781">
    <property type="entry name" value="Znf_LIM"/>
</dbReference>
<evidence type="ECO:0000256" key="3">
    <source>
        <dbReference type="ARBA" id="ARBA00023038"/>
    </source>
</evidence>
<gene>
    <name evidence="7" type="ORF">E2986_01982</name>
</gene>
<dbReference type="CDD" id="cd08368">
    <property type="entry name" value="LIM"/>
    <property type="match status" value="1"/>
</dbReference>
<dbReference type="SMART" id="SM00132">
    <property type="entry name" value="LIM"/>
    <property type="match status" value="1"/>
</dbReference>
<dbReference type="GO" id="GO:0046872">
    <property type="term" value="F:metal ion binding"/>
    <property type="evidence" value="ECO:0007669"/>
    <property type="project" value="UniProtKB-KW"/>
</dbReference>
<evidence type="ECO:0000259" key="6">
    <source>
        <dbReference type="PROSITE" id="PS50023"/>
    </source>
</evidence>
<feature type="compositionally biased region" description="Low complexity" evidence="5">
    <location>
        <begin position="960"/>
        <end position="985"/>
    </location>
</feature>
<feature type="compositionally biased region" description="Basic and acidic residues" evidence="5">
    <location>
        <begin position="397"/>
        <end position="420"/>
    </location>
</feature>
<feature type="compositionally biased region" description="Basic and acidic residues" evidence="5">
    <location>
        <begin position="789"/>
        <end position="804"/>
    </location>
</feature>
<feature type="region of interest" description="Disordered" evidence="5">
    <location>
        <begin position="164"/>
        <end position="183"/>
    </location>
</feature>
<evidence type="ECO:0000256" key="5">
    <source>
        <dbReference type="SAM" id="MobiDB-lite"/>
    </source>
</evidence>
<dbReference type="GO" id="GO:0051893">
    <property type="term" value="P:regulation of focal adhesion assembly"/>
    <property type="evidence" value="ECO:0007669"/>
    <property type="project" value="TreeGrafter"/>
</dbReference>
<feature type="region of interest" description="Disordered" evidence="5">
    <location>
        <begin position="1681"/>
        <end position="1719"/>
    </location>
</feature>
<feature type="compositionally biased region" description="Polar residues" evidence="5">
    <location>
        <begin position="377"/>
        <end position="396"/>
    </location>
</feature>
<feature type="compositionally biased region" description="Basic and acidic residues" evidence="5">
    <location>
        <begin position="584"/>
        <end position="598"/>
    </location>
</feature>
<dbReference type="Pfam" id="PF00412">
    <property type="entry name" value="LIM"/>
    <property type="match status" value="1"/>
</dbReference>
<feature type="compositionally biased region" description="Low complexity" evidence="5">
    <location>
        <begin position="482"/>
        <end position="492"/>
    </location>
</feature>
<proteinExistence type="predicted"/>
<dbReference type="PROSITE" id="PS50023">
    <property type="entry name" value="LIM_DOMAIN_2"/>
    <property type="match status" value="1"/>
</dbReference>
<dbReference type="PANTHER" id="PTHR15551">
    <property type="entry name" value="LIM DOMAIN ONLY 7"/>
    <property type="match status" value="1"/>
</dbReference>
<feature type="region of interest" description="Disordered" evidence="5">
    <location>
        <begin position="1066"/>
        <end position="1091"/>
    </location>
</feature>
<dbReference type="InterPro" id="IPR031865">
    <property type="entry name" value="DUF4757"/>
</dbReference>
<keyword evidence="3 4" id="KW-0440">LIM domain</keyword>
<protein>
    <recommendedName>
        <fullName evidence="6">LIM zinc-binding domain-containing protein</fullName>
    </recommendedName>
</protein>
<feature type="compositionally biased region" description="Polar residues" evidence="5">
    <location>
        <begin position="681"/>
        <end position="694"/>
    </location>
</feature>
<feature type="compositionally biased region" description="Basic and acidic residues" evidence="5">
    <location>
        <begin position="762"/>
        <end position="771"/>
    </location>
</feature>
<feature type="region of interest" description="Disordered" evidence="5">
    <location>
        <begin position="960"/>
        <end position="991"/>
    </location>
</feature>
<feature type="region of interest" description="Disordered" evidence="5">
    <location>
        <begin position="203"/>
        <end position="244"/>
    </location>
</feature>
<feature type="region of interest" description="Disordered" evidence="5">
    <location>
        <begin position="263"/>
        <end position="305"/>
    </location>
</feature>
<feature type="compositionally biased region" description="Basic and acidic residues" evidence="5">
    <location>
        <begin position="220"/>
        <end position="243"/>
    </location>
</feature>
<reference evidence="7" key="1">
    <citation type="submission" date="2019-11" db="EMBL/GenBank/DDBJ databases">
        <title>The nuclear and mitochondrial genomes of Frieseomelitta varia - a highly eusocial stingless bee (Meliponini) with a permanently sterile worker caste.</title>
        <authorList>
            <person name="Freitas F.C.P."/>
            <person name="Lourenco A.P."/>
            <person name="Nunes F.M.F."/>
            <person name="Paschoal A.R."/>
            <person name="Abreu F.C.P."/>
            <person name="Barbin F.O."/>
            <person name="Bataglia L."/>
            <person name="Cardoso-Junior C.A.M."/>
            <person name="Cervoni M.S."/>
            <person name="Silva S.R."/>
            <person name="Dalarmi F."/>
            <person name="Del Lama M.A."/>
            <person name="Depintor T.S."/>
            <person name="Ferreira K.M."/>
            <person name="Goria P.S."/>
            <person name="Jaskot M.C."/>
            <person name="Lago D.C."/>
            <person name="Luna-Lucena D."/>
            <person name="Moda L.M."/>
            <person name="Nascimento L."/>
            <person name="Pedrino M."/>
            <person name="Rabico F.O."/>
            <person name="Sanches F.C."/>
            <person name="Santos D.E."/>
            <person name="Santos C.G."/>
            <person name="Vieira J."/>
            <person name="Lopes T.F."/>
            <person name="Barchuk A.R."/>
            <person name="Hartfelder K."/>
            <person name="Simoes Z.L.P."/>
            <person name="Bitondi M.M.G."/>
            <person name="Pinheiro D.G."/>
        </authorList>
    </citation>
    <scope>NUCLEOTIDE SEQUENCE</scope>
    <source>
        <strain evidence="7">USP_RPSP 00005682</strain>
        <tissue evidence="7">Whole individual</tissue>
    </source>
</reference>
<dbReference type="GO" id="GO:0001725">
    <property type="term" value="C:stress fiber"/>
    <property type="evidence" value="ECO:0007669"/>
    <property type="project" value="TreeGrafter"/>
</dbReference>
<feature type="domain" description="LIM zinc-binding" evidence="6">
    <location>
        <begin position="1821"/>
        <end position="1887"/>
    </location>
</feature>
<dbReference type="EMBL" id="WNWW01000198">
    <property type="protein sequence ID" value="KAF3428811.1"/>
    <property type="molecule type" value="Genomic_DNA"/>
</dbReference>
<feature type="compositionally biased region" description="Polar residues" evidence="5">
    <location>
        <begin position="1294"/>
        <end position="1312"/>
    </location>
</feature>
<feature type="compositionally biased region" description="Polar residues" evidence="5">
    <location>
        <begin position="922"/>
        <end position="934"/>
    </location>
</feature>
<accession>A0A833SAR3</accession>
<keyword evidence="8" id="KW-1185">Reference proteome</keyword>
<dbReference type="Gene3D" id="2.10.110.10">
    <property type="entry name" value="Cysteine Rich Protein"/>
    <property type="match status" value="1"/>
</dbReference>
<feature type="compositionally biased region" description="Polar residues" evidence="5">
    <location>
        <begin position="778"/>
        <end position="787"/>
    </location>
</feature>
<evidence type="ECO:0000256" key="2">
    <source>
        <dbReference type="ARBA" id="ARBA00022833"/>
    </source>
</evidence>
<dbReference type="PANTHER" id="PTHR15551:SF3">
    <property type="entry name" value="LIM AND CALPONIN HOMOLOGY DOMAINS-CONTAINING PROTEIN 1"/>
    <property type="match status" value="1"/>
</dbReference>
<organism evidence="7 8">
    <name type="scientific">Frieseomelitta varia</name>
    <dbReference type="NCBI Taxonomy" id="561572"/>
    <lineage>
        <taxon>Eukaryota</taxon>
        <taxon>Metazoa</taxon>
        <taxon>Ecdysozoa</taxon>
        <taxon>Arthropoda</taxon>
        <taxon>Hexapoda</taxon>
        <taxon>Insecta</taxon>
        <taxon>Pterygota</taxon>
        <taxon>Neoptera</taxon>
        <taxon>Endopterygota</taxon>
        <taxon>Hymenoptera</taxon>
        <taxon>Apocrita</taxon>
        <taxon>Aculeata</taxon>
        <taxon>Apoidea</taxon>
        <taxon>Anthophila</taxon>
        <taxon>Apidae</taxon>
        <taxon>Frieseomelitta</taxon>
    </lineage>
</organism>
<sequence length="1922" mass="215401">MDGYLDDLFYGGRARIFVGPRRFFHVERNVQSDSRDFVCSLAREEYCSIEMAGNVRRWEGNQRLLQYWLMITHEPPKLKTTLKTPPKQATNPLQFVKVGPCSLYRTAQEQLQKVQEVKKIKQEVRDDPEDWQSNLDNWKSSRRKRQEHIIERVVEVKKLELEEHDRQRRRSKTFSEMMEERGNRGRKLSISLAMYHEEDANDLSDLGIGTSSGKSSVSGDTHDDTHSVLSDRDSEIEKNHSDVDNVASESVIHNDITTSSATTTATTTTTTKKPFGNGFHSSNHSHNNQEYDSATTATTSSPEPEEYTYEGAIRGYVSRVSQNIPRRSLVNLDSKLDSAKSSANGSKTSLNDEAKSTIPVVKVDILKRREIFEKASQKSNESKTNNRLSGDFTGTKSIKERLSNLEKQKHEAENNTEKTGTKALNRLSGDMSSIRERLSHLEKQASERESKNCAHRKLSTDELETVRPLRDRLSTLEKYSSSDESSALGSAAHESRHNGELSARSIKDRLSALDTARSKESADKRSSSVVGKHSLCFRDQENRIDTSTPSERSSSPDSEYRVPRAAFHRSLDSLDADASSGPDTFERVQSLEELDYGRRYPASSSSAELLNDTDREDSGIHTADVSCSVSQADEPVDEDMVHASTIIERQEVIEEKPEEPRDVETVNETVIVEQQSATNVSANEITTTSASQSDAVVAKKGTADTSGELSTNKSQSQAHIEVTNSSTLRSCPATSRPIVYQSPKVPPRRSPPDTLPKPKLPASKEHLDTKTDSLPAKESNSIPSSNKLPADEQNSKLALDEKARIISKGDSTKVTVTSSSVSSLDPAVADGHPSSPARAAVAPTNLQLESNATSTSNCAAKEVAKTTTPVTSPRTPSKIPTPLPRKTVGVKSSPTSSVSSPSSPPVSPSSPKTPLLKFRPSNVKSPIGQTSSPQFPKASEIPIPVGSNVSCSASIVIPVSSPSSSLEQSSPSSSSPLSAKHISSPTFSTKHQVTVGEETLLPAERRRTVVEICEKVVVPQGKTPTTPPVTPFITVDRVSEKQSAATEEPIVIEKADDEEAAAICQPSPKPVEHEEHEEKEATMNGKIEPPARNAIEESIDVHDAPETEQPAASVPVAERPTTLTLCKQEITKVDTMSLLSPVSPISKQILPLNLSSDEEIVAGLAFPLGPPTSVEPPKEKPPPPPVDISDEENLPVEPLKRLNSTRRIKKELRSRRSDFLGIEGVNDDELERELTLTKPPDMAAILAEERRIEQLHRRSYDTDSNYEQDSSHERDSGVELGHVEDWTKQPVSPDMSQHSRQSSEPFGASVTSSEEDEITKKEREIIEVLEKEEQWRYGNNRELNSDLGEKLAHKLRELEEEKMQLERERAQEAVLRRQEETLRKNEDNIRKQEETLRKQQQEETARQQEAARAEAEAKHAEEKRQEEELRAQAEQLRIQNEIEEERRVADARRIEEKRIRAMESQIREQENTSLVGAGLNDEEDEFASGEVLRVERELLQLEQEELKRQRNNLAYREQKQLKLAEQLQEQWKSLQDVAHTSASNIQQFKSQPPVNYRSSMPNLQLQDVQRRRPPPPPIPPAKPLRLIEQRQRDVTIRSSRIPSADSIPQQVDASLRHSTSVTTLSHAGQQMSRQTLQALSAVPRPRIVQSDQWVQRRKSDVPRGAHDLNYQHWLIQEAEQRRISEKNQRSPARKSQMHVTGTSVPYATAPTRSDSKPLPDSIIQTLTQRVQNRAQEKPLPPRRRSIYKLETIHVQASSVLRSVYLQLIWDFYRLEHSTSQEHLSALQHQPQQHVMQPQKPQQPPAMNSENQEKMLSVSGKKKCSHCGDELGRGAAMIIESLRLFYHMECFKCCVCHVRLGDGLMGTDVRVRNQKLHCHNCYSSDDETAFVTLKNEKMRPQFFFILKCQVQLRIVQLVNCRTA</sequence>
<feature type="compositionally biased region" description="Polar residues" evidence="5">
    <location>
        <begin position="703"/>
        <end position="733"/>
    </location>
</feature>
<comment type="caution">
    <text evidence="7">The sequence shown here is derived from an EMBL/GenBank/DDBJ whole genome shotgun (WGS) entry which is preliminary data.</text>
</comment>
<feature type="compositionally biased region" description="Low complexity" evidence="5">
    <location>
        <begin position="812"/>
        <end position="823"/>
    </location>
</feature>
<name>A0A833SAR3_9HYME</name>
<feature type="region of interest" description="Disordered" evidence="5">
    <location>
        <begin position="681"/>
        <end position="943"/>
    </location>
</feature>
<keyword evidence="1 4" id="KW-0479">Metal-binding</keyword>
<dbReference type="Proteomes" id="UP000655588">
    <property type="component" value="Unassembled WGS sequence"/>
</dbReference>
<feature type="region of interest" description="Disordered" evidence="5">
    <location>
        <begin position="1378"/>
        <end position="1431"/>
    </location>
</feature>
<feature type="region of interest" description="Disordered" evidence="5">
    <location>
        <begin position="1256"/>
        <end position="1323"/>
    </location>
</feature>